<dbReference type="EMBL" id="JBHRSM010000053">
    <property type="protein sequence ID" value="MFC3088519.1"/>
    <property type="molecule type" value="Genomic_DNA"/>
</dbReference>
<name>A0ABV7E1E6_9RHOB</name>
<comment type="caution">
    <text evidence="1">The sequence shown here is derived from an EMBL/GenBank/DDBJ whole genome shotgun (WGS) entry which is preliminary data.</text>
</comment>
<evidence type="ECO:0000313" key="1">
    <source>
        <dbReference type="EMBL" id="MFC3088519.1"/>
    </source>
</evidence>
<gene>
    <name evidence="1" type="ORF">ACFOD6_20975</name>
</gene>
<organism evidence="1 2">
    <name type="scientific">Tabrizicola soli</name>
    <dbReference type="NCBI Taxonomy" id="2185115"/>
    <lineage>
        <taxon>Bacteria</taxon>
        <taxon>Pseudomonadati</taxon>
        <taxon>Pseudomonadota</taxon>
        <taxon>Alphaproteobacteria</taxon>
        <taxon>Rhodobacterales</taxon>
        <taxon>Paracoccaceae</taxon>
        <taxon>Tabrizicola</taxon>
    </lineage>
</organism>
<sequence>MGMYDTESFTLADLRAMRKRILEQRARGAASYSYNGQSFTYSSPEQMWKVAEEITIEIRHRMASELGFKPVDMKGPYVTRPLATEA</sequence>
<dbReference type="RefSeq" id="WP_197644664.1">
    <property type="nucleotide sequence ID" value="NZ_JAEACP010000012.1"/>
</dbReference>
<dbReference type="Proteomes" id="UP001595445">
    <property type="component" value="Unassembled WGS sequence"/>
</dbReference>
<keyword evidence="2" id="KW-1185">Reference proteome</keyword>
<accession>A0ABV7E1E6</accession>
<proteinExistence type="predicted"/>
<evidence type="ECO:0000313" key="2">
    <source>
        <dbReference type="Proteomes" id="UP001595445"/>
    </source>
</evidence>
<reference evidence="2" key="1">
    <citation type="journal article" date="2019" name="Int. J. Syst. Evol. Microbiol.">
        <title>The Global Catalogue of Microorganisms (GCM) 10K type strain sequencing project: providing services to taxonomists for standard genome sequencing and annotation.</title>
        <authorList>
            <consortium name="The Broad Institute Genomics Platform"/>
            <consortium name="The Broad Institute Genome Sequencing Center for Infectious Disease"/>
            <person name="Wu L."/>
            <person name="Ma J."/>
        </authorList>
    </citation>
    <scope>NUCLEOTIDE SEQUENCE [LARGE SCALE GENOMIC DNA]</scope>
    <source>
        <strain evidence="2">KCTC 62102</strain>
    </source>
</reference>
<protein>
    <submittedName>
        <fullName evidence="1">Uncharacterized protein</fullName>
    </submittedName>
</protein>